<dbReference type="Proteomes" id="UP001150581">
    <property type="component" value="Unassembled WGS sequence"/>
</dbReference>
<name>A0ACC1HXU1_9FUNG</name>
<feature type="non-terminal residue" evidence="1">
    <location>
        <position position="187"/>
    </location>
</feature>
<keyword evidence="2" id="KW-1185">Reference proteome</keyword>
<evidence type="ECO:0000313" key="2">
    <source>
        <dbReference type="Proteomes" id="UP001150581"/>
    </source>
</evidence>
<dbReference type="EMBL" id="JANBPG010004378">
    <property type="protein sequence ID" value="KAJ1876641.1"/>
    <property type="molecule type" value="Genomic_DNA"/>
</dbReference>
<comment type="caution">
    <text evidence="1">The sequence shown here is derived from an EMBL/GenBank/DDBJ whole genome shotgun (WGS) entry which is preliminary data.</text>
</comment>
<accession>A0ACC1HXU1</accession>
<organism evidence="1 2">
    <name type="scientific">Kickxella alabastrina</name>
    <dbReference type="NCBI Taxonomy" id="61397"/>
    <lineage>
        <taxon>Eukaryota</taxon>
        <taxon>Fungi</taxon>
        <taxon>Fungi incertae sedis</taxon>
        <taxon>Zoopagomycota</taxon>
        <taxon>Kickxellomycotina</taxon>
        <taxon>Kickxellomycetes</taxon>
        <taxon>Kickxellales</taxon>
        <taxon>Kickxellaceae</taxon>
        <taxon>Kickxella</taxon>
    </lineage>
</organism>
<sequence length="187" mass="19909">MDSAQRRLKVLLVGTGALGSVYAWRLQASGKVEITAVCRSNYAAVQQNGFLIQSAAFGTHTYRPTKIISSISNAAGEIYDYVIVCTKALPNLGDNSDIIAPAVSPSTTIVLIQNGVGIEEPFASRYPQNPLGSAVAYIDASQPEQGIINHGHLSAMTLGAYPPHSEHSARLTVLSEIWNQQGIPCTV</sequence>
<gene>
    <name evidence="1" type="ORF">LPJ66_012271</name>
</gene>
<protein>
    <submittedName>
        <fullName evidence="1">Uncharacterized protein</fullName>
    </submittedName>
</protein>
<reference evidence="1" key="1">
    <citation type="submission" date="2022-07" db="EMBL/GenBank/DDBJ databases">
        <title>Phylogenomic reconstructions and comparative analyses of Kickxellomycotina fungi.</title>
        <authorList>
            <person name="Reynolds N.K."/>
            <person name="Stajich J.E."/>
            <person name="Barry K."/>
            <person name="Grigoriev I.V."/>
            <person name="Crous P."/>
            <person name="Smith M.E."/>
        </authorList>
    </citation>
    <scope>NUCLEOTIDE SEQUENCE</scope>
    <source>
        <strain evidence="1">Benny 63K</strain>
    </source>
</reference>
<evidence type="ECO:0000313" key="1">
    <source>
        <dbReference type="EMBL" id="KAJ1876641.1"/>
    </source>
</evidence>
<proteinExistence type="predicted"/>